<dbReference type="AlphaFoldDB" id="A0A1B2M3B3"/>
<feature type="transmembrane region" description="Helical" evidence="1">
    <location>
        <begin position="103"/>
        <end position="121"/>
    </location>
</feature>
<feature type="transmembrane region" description="Helical" evidence="1">
    <location>
        <begin position="26"/>
        <end position="45"/>
    </location>
</feature>
<dbReference type="Proteomes" id="UP000093391">
    <property type="component" value="Chromosome"/>
</dbReference>
<gene>
    <name evidence="2" type="ORF">BFG52_15910</name>
</gene>
<organism evidence="2 3">
    <name type="scientific">Acinetobacter larvae</name>
    <dbReference type="NCBI Taxonomy" id="1789224"/>
    <lineage>
        <taxon>Bacteria</taxon>
        <taxon>Pseudomonadati</taxon>
        <taxon>Pseudomonadota</taxon>
        <taxon>Gammaproteobacteria</taxon>
        <taxon>Moraxellales</taxon>
        <taxon>Moraxellaceae</taxon>
        <taxon>Acinetobacter</taxon>
    </lineage>
</organism>
<protein>
    <submittedName>
        <fullName evidence="2">Uncharacterized protein</fullName>
    </submittedName>
</protein>
<evidence type="ECO:0000313" key="3">
    <source>
        <dbReference type="Proteomes" id="UP000093391"/>
    </source>
</evidence>
<keyword evidence="1" id="KW-1133">Transmembrane helix</keyword>
<feature type="transmembrane region" description="Helical" evidence="1">
    <location>
        <begin position="51"/>
        <end position="67"/>
    </location>
</feature>
<keyword evidence="1" id="KW-0812">Transmembrane</keyword>
<evidence type="ECO:0000313" key="2">
    <source>
        <dbReference type="EMBL" id="AOA59687.1"/>
    </source>
</evidence>
<dbReference type="RefSeq" id="WP_067558534.1">
    <property type="nucleotide sequence ID" value="NZ_CP016895.1"/>
</dbReference>
<dbReference type="KEGG" id="ala:BFG52_15910"/>
<sequence length="134" mass="15288">MNNPDQEKLLDALALQQKRQKSLNRILWIALPVIALLITVICANFNWPSTLGTFIALLIAFYVVAIYQKLNLYFCLFLVMIYSLVDIYLSYQGSFPLSAVGRQTATMLVFTGIIGVSRPILERWMMQNNNPNNQ</sequence>
<reference evidence="2 3" key="1">
    <citation type="submission" date="2016-08" db="EMBL/GenBank/DDBJ databases">
        <authorList>
            <person name="Seilhamer J.J."/>
        </authorList>
    </citation>
    <scope>NUCLEOTIDE SEQUENCE [LARGE SCALE GENOMIC DNA]</scope>
    <source>
        <strain evidence="2 3">BRTC-1</strain>
    </source>
</reference>
<dbReference type="STRING" id="1789224.BFG52_15910"/>
<dbReference type="EMBL" id="CP016895">
    <property type="protein sequence ID" value="AOA59687.1"/>
    <property type="molecule type" value="Genomic_DNA"/>
</dbReference>
<name>A0A1B2M3B3_9GAMM</name>
<keyword evidence="1" id="KW-0472">Membrane</keyword>
<dbReference type="OrthoDB" id="6700897at2"/>
<proteinExistence type="predicted"/>
<evidence type="ECO:0000256" key="1">
    <source>
        <dbReference type="SAM" id="Phobius"/>
    </source>
</evidence>
<keyword evidence="3" id="KW-1185">Reference proteome</keyword>
<accession>A0A1B2M3B3</accession>
<feature type="transmembrane region" description="Helical" evidence="1">
    <location>
        <begin position="72"/>
        <end position="91"/>
    </location>
</feature>